<dbReference type="InterPro" id="IPR006158">
    <property type="entry name" value="Cobalamin-bd"/>
</dbReference>
<proteinExistence type="predicted"/>
<keyword evidence="3" id="KW-0489">Methyltransferase</keyword>
<dbReference type="PANTHER" id="PTHR43409:SF7">
    <property type="entry name" value="BLL1977 PROTEIN"/>
    <property type="match status" value="1"/>
</dbReference>
<evidence type="ECO:0000256" key="3">
    <source>
        <dbReference type="ARBA" id="ARBA00022603"/>
    </source>
</evidence>
<keyword evidence="4" id="KW-0808">Transferase</keyword>
<evidence type="ECO:0000313" key="11">
    <source>
        <dbReference type="EMBL" id="ADU61109.1"/>
    </source>
</evidence>
<evidence type="ECO:0000256" key="7">
    <source>
        <dbReference type="ARBA" id="ARBA00023004"/>
    </source>
</evidence>
<dbReference type="PANTHER" id="PTHR43409">
    <property type="entry name" value="ANAEROBIC MAGNESIUM-PROTOPORPHYRIN IX MONOMETHYL ESTER CYCLASE-RELATED"/>
    <property type="match status" value="1"/>
</dbReference>
<organism evidence="11 12">
    <name type="scientific">Pseudodesulfovibrio aespoeensis (strain ATCC 700646 / DSM 10631 / Aspo-2)</name>
    <name type="common">Desulfovibrio aespoeensis</name>
    <dbReference type="NCBI Taxonomy" id="643562"/>
    <lineage>
        <taxon>Bacteria</taxon>
        <taxon>Pseudomonadati</taxon>
        <taxon>Thermodesulfobacteriota</taxon>
        <taxon>Desulfovibrionia</taxon>
        <taxon>Desulfovibrionales</taxon>
        <taxon>Desulfovibrionaceae</taxon>
    </lineage>
</organism>
<protein>
    <submittedName>
        <fullName evidence="11">Radical SAM domain protein</fullName>
    </submittedName>
</protein>
<dbReference type="HOGENOM" id="CLU_021572_4_2_7"/>
<dbReference type="EMBL" id="CP002431">
    <property type="protein sequence ID" value="ADU61109.1"/>
    <property type="molecule type" value="Genomic_DNA"/>
</dbReference>
<dbReference type="PROSITE" id="PS51332">
    <property type="entry name" value="B12_BINDING"/>
    <property type="match status" value="1"/>
</dbReference>
<gene>
    <name evidence="11" type="ordered locus">Daes_0080</name>
</gene>
<dbReference type="SFLD" id="SFLDG01123">
    <property type="entry name" value="methyltransferase_(Class_B)"/>
    <property type="match status" value="1"/>
</dbReference>
<dbReference type="InterPro" id="IPR006638">
    <property type="entry name" value="Elp3/MiaA/NifB-like_rSAM"/>
</dbReference>
<dbReference type="RefSeq" id="WP_013513046.1">
    <property type="nucleotide sequence ID" value="NC_014844.1"/>
</dbReference>
<accession>E6VUG4</accession>
<dbReference type="STRING" id="643562.Daes_0080"/>
<keyword evidence="6" id="KW-0479">Metal-binding</keyword>
<dbReference type="GO" id="GO:0051539">
    <property type="term" value="F:4 iron, 4 sulfur cluster binding"/>
    <property type="evidence" value="ECO:0007669"/>
    <property type="project" value="UniProtKB-KW"/>
</dbReference>
<evidence type="ECO:0000256" key="8">
    <source>
        <dbReference type="ARBA" id="ARBA00023014"/>
    </source>
</evidence>
<keyword evidence="2" id="KW-0004">4Fe-4S</keyword>
<evidence type="ECO:0000256" key="4">
    <source>
        <dbReference type="ARBA" id="ARBA00022679"/>
    </source>
</evidence>
<dbReference type="Proteomes" id="UP000002191">
    <property type="component" value="Chromosome"/>
</dbReference>
<dbReference type="InterPro" id="IPR007197">
    <property type="entry name" value="rSAM"/>
</dbReference>
<reference evidence="11 12" key="2">
    <citation type="journal article" date="2014" name="Genome Announc.">
        <title>Complete Genome Sequence of the Subsurface, Mesophilic Sulfate-Reducing Bacterium Desulfovibrio aespoeensis Aspo-2.</title>
        <authorList>
            <person name="Pedersen K."/>
            <person name="Bengtsson A."/>
            <person name="Edlund J."/>
            <person name="Rabe L."/>
            <person name="Hazen T."/>
            <person name="Chakraborty R."/>
            <person name="Goodwin L."/>
            <person name="Shapiro N."/>
        </authorList>
    </citation>
    <scope>NUCLEOTIDE SEQUENCE [LARGE SCALE GENOMIC DNA]</scope>
    <source>
        <strain evidence="12">ATCC 700646 / DSM 10631 / Aspo-2</strain>
    </source>
</reference>
<evidence type="ECO:0000259" key="10">
    <source>
        <dbReference type="PROSITE" id="PS51918"/>
    </source>
</evidence>
<dbReference type="InterPro" id="IPR051198">
    <property type="entry name" value="BchE-like"/>
</dbReference>
<dbReference type="Gene3D" id="3.40.50.280">
    <property type="entry name" value="Cobalamin-binding domain"/>
    <property type="match status" value="1"/>
</dbReference>
<dbReference type="InterPro" id="IPR034466">
    <property type="entry name" value="Methyltransferase_Class_B"/>
</dbReference>
<feature type="domain" description="B12-binding" evidence="9">
    <location>
        <begin position="18"/>
        <end position="157"/>
    </location>
</feature>
<dbReference type="PROSITE" id="PS01278">
    <property type="entry name" value="MTTASE_RADICAL"/>
    <property type="match status" value="1"/>
</dbReference>
<dbReference type="GO" id="GO:0046872">
    <property type="term" value="F:metal ion binding"/>
    <property type="evidence" value="ECO:0007669"/>
    <property type="project" value="UniProtKB-KW"/>
</dbReference>
<dbReference type="GO" id="GO:0003824">
    <property type="term" value="F:catalytic activity"/>
    <property type="evidence" value="ECO:0007669"/>
    <property type="project" value="InterPro"/>
</dbReference>
<keyword evidence="8" id="KW-0411">Iron-sulfur</keyword>
<dbReference type="OrthoDB" id="9804952at2"/>
<evidence type="ECO:0000256" key="1">
    <source>
        <dbReference type="ARBA" id="ARBA00001966"/>
    </source>
</evidence>
<dbReference type="eggNOG" id="COG1032">
    <property type="taxonomic scope" value="Bacteria"/>
</dbReference>
<comment type="cofactor">
    <cofactor evidence="1">
        <name>[4Fe-4S] cluster</name>
        <dbReference type="ChEBI" id="CHEBI:49883"/>
    </cofactor>
</comment>
<dbReference type="CDD" id="cd02068">
    <property type="entry name" value="radical_SAM_B12_BD"/>
    <property type="match status" value="1"/>
</dbReference>
<dbReference type="KEGG" id="das:Daes_0080"/>
<evidence type="ECO:0000256" key="5">
    <source>
        <dbReference type="ARBA" id="ARBA00022691"/>
    </source>
</evidence>
<dbReference type="Gene3D" id="3.80.30.20">
    <property type="entry name" value="tm_1862 like domain"/>
    <property type="match status" value="1"/>
</dbReference>
<dbReference type="SFLD" id="SFLDG01082">
    <property type="entry name" value="B12-binding_domain_containing"/>
    <property type="match status" value="1"/>
</dbReference>
<reference evidence="12" key="1">
    <citation type="submission" date="2010-12" db="EMBL/GenBank/DDBJ databases">
        <title>Complete sequence of Desulfovibrio aespoeensis Aspo-2.</title>
        <authorList>
            <consortium name="US DOE Joint Genome Institute"/>
            <person name="Lucas S."/>
            <person name="Copeland A."/>
            <person name="Lapidus A."/>
            <person name="Cheng J.-F."/>
            <person name="Goodwin L."/>
            <person name="Pitluck S."/>
            <person name="Chertkov O."/>
            <person name="Misra M."/>
            <person name="Detter J.C."/>
            <person name="Han C."/>
            <person name="Tapia R."/>
            <person name="Land M."/>
            <person name="Hauser L."/>
            <person name="Kyrpides N."/>
            <person name="Ivanova N."/>
            <person name="Ovchinnikova G."/>
            <person name="Pedersen K."/>
            <person name="Jagevall S."/>
            <person name="Hazen T."/>
            <person name="Woyke T."/>
        </authorList>
    </citation>
    <scope>NUCLEOTIDE SEQUENCE [LARGE SCALE GENOMIC DNA]</scope>
    <source>
        <strain evidence="12">ATCC 700646 / DSM 10631 / Aspo-2</strain>
    </source>
</reference>
<name>E6VUG4_PSEA9</name>
<dbReference type="InterPro" id="IPR023404">
    <property type="entry name" value="rSAM_horseshoe"/>
</dbReference>
<dbReference type="CDD" id="cd01335">
    <property type="entry name" value="Radical_SAM"/>
    <property type="match status" value="1"/>
</dbReference>
<dbReference type="InterPro" id="IPR020612">
    <property type="entry name" value="Methylthiotransferase_CS"/>
</dbReference>
<dbReference type="PROSITE" id="PS51918">
    <property type="entry name" value="RADICAL_SAM"/>
    <property type="match status" value="1"/>
</dbReference>
<dbReference type="SUPFAM" id="SSF102114">
    <property type="entry name" value="Radical SAM enzymes"/>
    <property type="match status" value="1"/>
</dbReference>
<feature type="domain" description="Radical SAM core" evidence="10">
    <location>
        <begin position="213"/>
        <end position="443"/>
    </location>
</feature>
<dbReference type="Pfam" id="PF02310">
    <property type="entry name" value="B12-binding"/>
    <property type="match status" value="1"/>
</dbReference>
<dbReference type="SFLD" id="SFLDS00029">
    <property type="entry name" value="Radical_SAM"/>
    <property type="match status" value="1"/>
</dbReference>
<keyword evidence="5" id="KW-0949">S-adenosyl-L-methionine</keyword>
<dbReference type="AlphaFoldDB" id="E6VUG4"/>
<evidence type="ECO:0000256" key="2">
    <source>
        <dbReference type="ARBA" id="ARBA00022485"/>
    </source>
</evidence>
<keyword evidence="12" id="KW-1185">Reference proteome</keyword>
<evidence type="ECO:0000259" key="9">
    <source>
        <dbReference type="PROSITE" id="PS51332"/>
    </source>
</evidence>
<keyword evidence="7" id="KW-0408">Iron</keyword>
<dbReference type="InterPro" id="IPR058240">
    <property type="entry name" value="rSAM_sf"/>
</dbReference>
<dbReference type="Pfam" id="PF04055">
    <property type="entry name" value="Radical_SAM"/>
    <property type="match status" value="1"/>
</dbReference>
<dbReference type="GO" id="GO:0031419">
    <property type="term" value="F:cobalamin binding"/>
    <property type="evidence" value="ECO:0007669"/>
    <property type="project" value="InterPro"/>
</dbReference>
<sequence length="492" mass="55111">MTRHDIVFLKPGSQKALYGELSDFKLTGLEPPLWGAILAGFMRAKGYATALFDAEIEGWSWQEAAARVVEAGPTLAVISVSGSNPSASTMNMVGASAIARHIKEIAPTMPVAICGLHPSALPGRTCEEEHVDFVVRGEGFETLPQLVEALKAGADLAAIAGIQGLAFRDGDRTVETAMPALLDDLDTLPRPAWDLLPMERYRAHNWHCFDDITRRQPYAVLYTSLGCPFKCSFCCINALFGRNTIRYRGVDSVIDEIDYLVNTYGIRNIKIMDEMFAMNEKRVAALCDRIIERGYDLNFWAYARVNTVSPGMLAKMKRAGINWVSYGFESGSKRVINDVTKGYDTSKVMEVVRQTYDEGLHICANYIFGLPEDDFESMNETLQMMFEINAEWANIYAAMALPGSQLYTLALENRWPLPESWQAYSQYAPNSLPLPTKYLSGGQVLAFRDYAFDAYYKNPGYLNMVREKFGTQTMEYVIAMSHKKLERQHAVI</sequence>
<evidence type="ECO:0000313" key="12">
    <source>
        <dbReference type="Proteomes" id="UP000002191"/>
    </source>
</evidence>
<evidence type="ECO:0000256" key="6">
    <source>
        <dbReference type="ARBA" id="ARBA00022723"/>
    </source>
</evidence>
<dbReference type="SMART" id="SM00729">
    <property type="entry name" value="Elp3"/>
    <property type="match status" value="1"/>
</dbReference>